<dbReference type="Proteomes" id="UP001209257">
    <property type="component" value="Unassembled WGS sequence"/>
</dbReference>
<accession>A0ABT2VRM3</accession>
<dbReference type="EMBL" id="JAOTJC010000013">
    <property type="protein sequence ID" value="MCU7555961.1"/>
    <property type="molecule type" value="Genomic_DNA"/>
</dbReference>
<sequence>MSKIEHPDNHYTQQVKQLIELVYPKEAGRGSVCEDARHYYILTPDLEDHINELQGKLKAVANPDKQPAVVEQLTKKLKSAQAKLESERLERLERLQSVAHRLLALCEGDTYEETQLLSAKFLGTVMLLTRGPEGKFAQLHQRLKPLYKAVLALRLSDKALEHDYISHPYLTARKAALTRFKGNRAWQERWQNEVAMPIIWCALLQDIGLQSYEARAILHGPDNNLDEFRVLENDQRKQLLKINFSSTLNYLKNGLGLPAYVGNDKAERDAFIASHTATMEFMQALMKDAFISKSGLGEILKIPQIYVSVVLSTKPDYSRKSLPKGYLLIEQLAKKGALHNKLAEAFIGIVGYFPLGFGITYIPQTERGFDREGYECAIVTRLNPEHPAEPICRPVTRNLTYIRSGSDETVGRNVNLFFPANRKKLMKMGEDRLKEIMSQLSGNFTPDAIDDLIPSFWEPADYFAYKNNQNLWNRGR</sequence>
<gene>
    <name evidence="1" type="ORF">OCL06_15330</name>
</gene>
<name>A0ABT2VRM3_9ALTE</name>
<evidence type="ECO:0000313" key="1">
    <source>
        <dbReference type="EMBL" id="MCU7555961.1"/>
    </source>
</evidence>
<proteinExistence type="predicted"/>
<reference evidence="2" key="1">
    <citation type="submission" date="2023-07" db="EMBL/GenBank/DDBJ databases">
        <title>Study on multiphase classification of strain Alteromonas salexigens isolated from the Yellow Sea.</title>
        <authorList>
            <person name="Sun L."/>
        </authorList>
    </citation>
    <scope>NUCLEOTIDE SEQUENCE [LARGE SCALE GENOMIC DNA]</scope>
    <source>
        <strain evidence="2">ASW11-19</strain>
    </source>
</reference>
<protein>
    <submittedName>
        <fullName evidence="1">Uncharacterized protein</fullName>
    </submittedName>
</protein>
<organism evidence="1 2">
    <name type="scientific">Alteromonas salexigens</name>
    <dbReference type="NCBI Taxonomy" id="2982530"/>
    <lineage>
        <taxon>Bacteria</taxon>
        <taxon>Pseudomonadati</taxon>
        <taxon>Pseudomonadota</taxon>
        <taxon>Gammaproteobacteria</taxon>
        <taxon>Alteromonadales</taxon>
        <taxon>Alteromonadaceae</taxon>
        <taxon>Alteromonas/Salinimonas group</taxon>
        <taxon>Alteromonas</taxon>
    </lineage>
</organism>
<keyword evidence="2" id="KW-1185">Reference proteome</keyword>
<dbReference type="RefSeq" id="WP_262996143.1">
    <property type="nucleotide sequence ID" value="NZ_JAOTJC010000013.1"/>
</dbReference>
<evidence type="ECO:0000313" key="2">
    <source>
        <dbReference type="Proteomes" id="UP001209257"/>
    </source>
</evidence>
<comment type="caution">
    <text evidence="1">The sequence shown here is derived from an EMBL/GenBank/DDBJ whole genome shotgun (WGS) entry which is preliminary data.</text>
</comment>